<evidence type="ECO:0000256" key="5">
    <source>
        <dbReference type="SAM" id="Phobius"/>
    </source>
</evidence>
<reference evidence="7" key="2">
    <citation type="submission" date="2015-06" db="UniProtKB">
        <authorList>
            <consortium name="EnsemblPlants"/>
        </authorList>
    </citation>
    <scope>IDENTIFICATION</scope>
    <source>
        <strain evidence="7">DM1-3 516 R44</strain>
    </source>
</reference>
<sequence>MSNASLNRICNDENDPMLHLTMRCKHGDLMQLQTSWSKDNPSKRFWSCPRFRENSCKYFRWRDLEEIDMQSKSVIPRLTNKIKELEEALQFYKSKEKMKLLEKKGDQVCHDKLIKKKKKMKSSILNWKLIIVFVAVFFLILGINKNVNVGKCSCMPLELP</sequence>
<dbReference type="Pfam" id="PF06839">
    <property type="entry name" value="Zn_ribbon_GRF"/>
    <property type="match status" value="1"/>
</dbReference>
<keyword evidence="8" id="KW-1185">Reference proteome</keyword>
<keyword evidence="2 4" id="KW-0863">Zinc-finger</keyword>
<evidence type="ECO:0000256" key="1">
    <source>
        <dbReference type="ARBA" id="ARBA00022723"/>
    </source>
</evidence>
<proteinExistence type="predicted"/>
<dbReference type="HOGENOM" id="CLU_125220_0_0_1"/>
<dbReference type="EnsemblPlants" id="PGSC0003DMT400093942">
    <property type="protein sequence ID" value="PGSC0003DMT400093942"/>
    <property type="gene ID" value="PGSC0003DMG400043513"/>
</dbReference>
<protein>
    <recommendedName>
        <fullName evidence="6">GRF-type domain-containing protein</fullName>
    </recommendedName>
</protein>
<evidence type="ECO:0000256" key="2">
    <source>
        <dbReference type="ARBA" id="ARBA00022771"/>
    </source>
</evidence>
<keyword evidence="5" id="KW-1133">Transmembrane helix</keyword>
<reference evidence="8" key="1">
    <citation type="journal article" date="2011" name="Nature">
        <title>Genome sequence and analysis of the tuber crop potato.</title>
        <authorList>
            <consortium name="The Potato Genome Sequencing Consortium"/>
        </authorList>
    </citation>
    <scope>NUCLEOTIDE SEQUENCE [LARGE SCALE GENOMIC DNA]</scope>
    <source>
        <strain evidence="8">cv. DM1-3 516 R44</strain>
    </source>
</reference>
<dbReference type="PROSITE" id="PS51999">
    <property type="entry name" value="ZF_GRF"/>
    <property type="match status" value="1"/>
</dbReference>
<evidence type="ECO:0000259" key="6">
    <source>
        <dbReference type="PROSITE" id="PS51999"/>
    </source>
</evidence>
<evidence type="ECO:0000256" key="4">
    <source>
        <dbReference type="PROSITE-ProRule" id="PRU01343"/>
    </source>
</evidence>
<feature type="transmembrane region" description="Helical" evidence="5">
    <location>
        <begin position="125"/>
        <end position="143"/>
    </location>
</feature>
<dbReference type="PaxDb" id="4113-PGSC0003DMT400093942"/>
<dbReference type="GO" id="GO:0008270">
    <property type="term" value="F:zinc ion binding"/>
    <property type="evidence" value="ECO:0007669"/>
    <property type="project" value="UniProtKB-KW"/>
</dbReference>
<keyword evidence="1" id="KW-0479">Metal-binding</keyword>
<organism evidence="7 8">
    <name type="scientific">Solanum tuberosum</name>
    <name type="common">Potato</name>
    <dbReference type="NCBI Taxonomy" id="4113"/>
    <lineage>
        <taxon>Eukaryota</taxon>
        <taxon>Viridiplantae</taxon>
        <taxon>Streptophyta</taxon>
        <taxon>Embryophyta</taxon>
        <taxon>Tracheophyta</taxon>
        <taxon>Spermatophyta</taxon>
        <taxon>Magnoliopsida</taxon>
        <taxon>eudicotyledons</taxon>
        <taxon>Gunneridae</taxon>
        <taxon>Pentapetalae</taxon>
        <taxon>asterids</taxon>
        <taxon>lamiids</taxon>
        <taxon>Solanales</taxon>
        <taxon>Solanaceae</taxon>
        <taxon>Solanoideae</taxon>
        <taxon>Solaneae</taxon>
        <taxon>Solanum</taxon>
    </lineage>
</organism>
<feature type="domain" description="GRF-type" evidence="6">
    <location>
        <begin position="24"/>
        <end position="65"/>
    </location>
</feature>
<evidence type="ECO:0000313" key="7">
    <source>
        <dbReference type="EnsemblPlants" id="PGSC0003DMT400093942"/>
    </source>
</evidence>
<dbReference type="AlphaFoldDB" id="M1DT17"/>
<dbReference type="OMA" id="RFRENSC"/>
<accession>M1DT17</accession>
<keyword evidence="5" id="KW-0812">Transmembrane</keyword>
<dbReference type="Gramene" id="PGSC0003DMT400093942">
    <property type="protein sequence ID" value="PGSC0003DMT400093942"/>
    <property type="gene ID" value="PGSC0003DMG400043513"/>
</dbReference>
<dbReference type="InParanoid" id="M1DT17"/>
<dbReference type="Proteomes" id="UP000011115">
    <property type="component" value="Unassembled WGS sequence"/>
</dbReference>
<dbReference type="InterPro" id="IPR010666">
    <property type="entry name" value="Znf_GRF"/>
</dbReference>
<dbReference type="PANTHER" id="PTHR33248">
    <property type="entry name" value="ZINC ION-BINDING PROTEIN"/>
    <property type="match status" value="1"/>
</dbReference>
<keyword evidence="5" id="KW-0472">Membrane</keyword>
<evidence type="ECO:0000256" key="3">
    <source>
        <dbReference type="ARBA" id="ARBA00022833"/>
    </source>
</evidence>
<name>M1DT17_SOLTU</name>
<keyword evidence="3" id="KW-0862">Zinc</keyword>
<evidence type="ECO:0000313" key="8">
    <source>
        <dbReference type="Proteomes" id="UP000011115"/>
    </source>
</evidence>